<sequence>MHDIPTVDFDRFATVPDECFDTRAAAAYIGCSAGHLKKLRLEGGGPNYHRLFRRRGIVYRRHDIDEWRSSRRFGSTTEYPETLS</sequence>
<evidence type="ECO:0000313" key="2">
    <source>
        <dbReference type="Proteomes" id="UP001367771"/>
    </source>
</evidence>
<organism evidence="1 2">
    <name type="scientific">Sphingomonas kyungheensis</name>
    <dbReference type="NCBI Taxonomy" id="1069987"/>
    <lineage>
        <taxon>Bacteria</taxon>
        <taxon>Pseudomonadati</taxon>
        <taxon>Pseudomonadota</taxon>
        <taxon>Alphaproteobacteria</taxon>
        <taxon>Sphingomonadales</taxon>
        <taxon>Sphingomonadaceae</taxon>
        <taxon>Sphingomonas</taxon>
    </lineage>
</organism>
<dbReference type="EMBL" id="JBBBDM010000006">
    <property type="protein sequence ID" value="MEI5688080.1"/>
    <property type="molecule type" value="Genomic_DNA"/>
</dbReference>
<proteinExistence type="predicted"/>
<name>A0ABU8H4X0_9SPHN</name>
<comment type="caution">
    <text evidence="1">The sequence shown here is derived from an EMBL/GenBank/DDBJ whole genome shotgun (WGS) entry which is preliminary data.</text>
</comment>
<protein>
    <recommendedName>
        <fullName evidence="3">Helix-turn-helix domain-containing protein</fullName>
    </recommendedName>
</protein>
<evidence type="ECO:0000313" key="1">
    <source>
        <dbReference type="EMBL" id="MEI5688080.1"/>
    </source>
</evidence>
<accession>A0ABU8H4X0</accession>
<gene>
    <name evidence="1" type="ORF">V8201_13400</name>
</gene>
<keyword evidence="2" id="KW-1185">Reference proteome</keyword>
<dbReference type="Proteomes" id="UP001367771">
    <property type="component" value="Unassembled WGS sequence"/>
</dbReference>
<evidence type="ECO:0008006" key="3">
    <source>
        <dbReference type="Google" id="ProtNLM"/>
    </source>
</evidence>
<reference evidence="1 2" key="1">
    <citation type="journal article" date="2013" name="Int. J. Syst. Evol. Microbiol.">
        <title>Sphingomonas kyungheensis sp. nov., a bacterium with ginsenoside-converting activity isolated from soil of a ginseng field.</title>
        <authorList>
            <person name="Son H.M."/>
            <person name="Yang J.E."/>
            <person name="Park Y."/>
            <person name="Han C.K."/>
            <person name="Kim S.G."/>
            <person name="Kook M."/>
            <person name="Yi T.H."/>
        </authorList>
    </citation>
    <scope>NUCLEOTIDE SEQUENCE [LARGE SCALE GENOMIC DNA]</scope>
    <source>
        <strain evidence="1 2">LMG 26582</strain>
    </source>
</reference>
<dbReference type="RefSeq" id="WP_271299843.1">
    <property type="nucleotide sequence ID" value="NZ_JBBBDM010000006.1"/>
</dbReference>